<dbReference type="Proteomes" id="UP000005837">
    <property type="component" value="Unassembled WGS sequence"/>
</dbReference>
<protein>
    <submittedName>
        <fullName evidence="1">Uncharacterized protein</fullName>
    </submittedName>
</protein>
<evidence type="ECO:0000313" key="1">
    <source>
        <dbReference type="EMBL" id="EEG24267.1"/>
    </source>
</evidence>
<proteinExistence type="predicted"/>
<dbReference type="EMBL" id="ACEA01000017">
    <property type="protein sequence ID" value="EEG24267.1"/>
    <property type="molecule type" value="Genomic_DNA"/>
</dbReference>
<comment type="caution">
    <text evidence="1">The sequence shown here is derived from an EMBL/GenBank/DDBJ whole genome shotgun (WGS) entry which is preliminary data.</text>
</comment>
<dbReference type="HOGENOM" id="CLU_2117172_0_0_4"/>
<gene>
    <name evidence="1" type="ORF">EIKCOROL_00900</name>
</gene>
<name>C0DU69_EIKCO</name>
<dbReference type="eggNOG" id="ENOG50342UF">
    <property type="taxonomic scope" value="Bacteria"/>
</dbReference>
<dbReference type="AlphaFoldDB" id="C0DU69"/>
<evidence type="ECO:0000313" key="2">
    <source>
        <dbReference type="Proteomes" id="UP000005837"/>
    </source>
</evidence>
<organism evidence="1 2">
    <name type="scientific">Eikenella corrodens ATCC 23834</name>
    <dbReference type="NCBI Taxonomy" id="546274"/>
    <lineage>
        <taxon>Bacteria</taxon>
        <taxon>Pseudomonadati</taxon>
        <taxon>Pseudomonadota</taxon>
        <taxon>Betaproteobacteria</taxon>
        <taxon>Neisseriales</taxon>
        <taxon>Neisseriaceae</taxon>
        <taxon>Eikenella</taxon>
    </lineage>
</organism>
<reference evidence="1 2" key="1">
    <citation type="submission" date="2009-01" db="EMBL/GenBank/DDBJ databases">
        <authorList>
            <person name="Fulton L."/>
            <person name="Clifton S."/>
            <person name="Chinwalla A.T."/>
            <person name="Mitreva M."/>
            <person name="Sodergren E."/>
            <person name="Weinstock G."/>
            <person name="Clifton S."/>
            <person name="Dooling D.J."/>
            <person name="Fulton B."/>
            <person name="Minx P."/>
            <person name="Pepin K.H."/>
            <person name="Johnson M."/>
            <person name="Bhonagiri V."/>
            <person name="Nash W.E."/>
            <person name="Mardis E.R."/>
            <person name="Wilson R.K."/>
        </authorList>
    </citation>
    <scope>NUCLEOTIDE SEQUENCE [LARGE SCALE GENOMIC DNA]</scope>
    <source>
        <strain evidence="1 2">ATCC 23834</strain>
    </source>
</reference>
<accession>C0DU69</accession>
<sequence>MSGKPACGIDVGAVGKPVQGKIAAAFGLNPHQRQTEFVVCKQHRMQPFLPALLQRIVQRIQFVMMEKAAFHMILIEFCAAAHGIVKQGEIGHGWNRQDMNGRIIRVLMAGVWAT</sequence>